<dbReference type="AlphaFoldDB" id="A0A1I8C0Y3"/>
<organism evidence="2 3">
    <name type="scientific">Meloidogyne hapla</name>
    <name type="common">Root-knot nematode worm</name>
    <dbReference type="NCBI Taxonomy" id="6305"/>
    <lineage>
        <taxon>Eukaryota</taxon>
        <taxon>Metazoa</taxon>
        <taxon>Ecdysozoa</taxon>
        <taxon>Nematoda</taxon>
        <taxon>Chromadorea</taxon>
        <taxon>Rhabditida</taxon>
        <taxon>Tylenchina</taxon>
        <taxon>Tylenchomorpha</taxon>
        <taxon>Tylenchoidea</taxon>
        <taxon>Meloidogynidae</taxon>
        <taxon>Meloidogyninae</taxon>
        <taxon>Meloidogyne</taxon>
    </lineage>
</organism>
<evidence type="ECO:0000256" key="1">
    <source>
        <dbReference type="SAM" id="MobiDB-lite"/>
    </source>
</evidence>
<proteinExistence type="predicted"/>
<feature type="region of interest" description="Disordered" evidence="1">
    <location>
        <begin position="1"/>
        <end position="61"/>
    </location>
</feature>
<evidence type="ECO:0000313" key="3">
    <source>
        <dbReference type="WBParaSite" id="MhA1_Contig9.frz3.gene10"/>
    </source>
</evidence>
<dbReference type="Proteomes" id="UP000095281">
    <property type="component" value="Unplaced"/>
</dbReference>
<keyword evidence="2" id="KW-1185">Reference proteome</keyword>
<feature type="compositionally biased region" description="Basic residues" evidence="1">
    <location>
        <begin position="115"/>
        <end position="128"/>
    </location>
</feature>
<name>A0A1I8C0Y3_MELHA</name>
<reference evidence="3" key="1">
    <citation type="submission" date="2016-11" db="UniProtKB">
        <authorList>
            <consortium name="WormBaseParasite"/>
        </authorList>
    </citation>
    <scope>IDENTIFICATION</scope>
</reference>
<protein>
    <submittedName>
        <fullName evidence="3">SANT domain-containing protein</fullName>
    </submittedName>
</protein>
<feature type="region of interest" description="Disordered" evidence="1">
    <location>
        <begin position="102"/>
        <end position="128"/>
    </location>
</feature>
<feature type="compositionally biased region" description="Polar residues" evidence="1">
    <location>
        <begin position="7"/>
        <end position="29"/>
    </location>
</feature>
<sequence length="185" mass="20786">MYPYGSNYWSESSNGTTSHDFTSQDSDGTFTPFVGHLPTNTGINSQLPTGPPTPNQPQPNQLEHNQLFERLNQINLGISTNHPYSEGYYADNSSGTLSGFSTSANTPNHYETRPRHGPGKNKKEKHHKVAPTYTAEEMLWLNEEKKRLFEQGLSWPEITRETEELYDAFSLYNGSTNSEPSSPVK</sequence>
<accession>A0A1I8C0Y3</accession>
<dbReference type="WBParaSite" id="MhA1_Contig9.frz3.gene10">
    <property type="protein sequence ID" value="MhA1_Contig9.frz3.gene10"/>
    <property type="gene ID" value="MhA1_Contig9.frz3.gene10"/>
</dbReference>
<evidence type="ECO:0000313" key="2">
    <source>
        <dbReference type="Proteomes" id="UP000095281"/>
    </source>
</evidence>